<dbReference type="Proteomes" id="UP000228948">
    <property type="component" value="Chromosome"/>
</dbReference>
<sequence>MSEASPYCGPAPEWSDWYSAWNLDPFLIAMLLALGLTGAYALRSKPANRKKAFSVASGAAVVAFISPLCALTVALFAARTFHHLLVFGVLAPALAVAFPLRKIGISTSFIALSAALWLWHLPQVYSAAWDSAVIYWGMQAALILPAWAFWSVVLGRSKLDHVIWLIPLIGQMGLLGAVLTFAQRPFYLEHLTYAERFGLSALADQQLAGLIMWVPGMIPVAVLAAIMAHRILRREMGI</sequence>
<dbReference type="GO" id="GO:0005886">
    <property type="term" value="C:plasma membrane"/>
    <property type="evidence" value="ECO:0007669"/>
    <property type="project" value="UniProtKB-SubCell"/>
</dbReference>
<evidence type="ECO:0000256" key="5">
    <source>
        <dbReference type="ARBA" id="ARBA00023136"/>
    </source>
</evidence>
<accession>A0A2K8KGT5</accession>
<evidence type="ECO:0008006" key="9">
    <source>
        <dbReference type="Google" id="ProtNLM"/>
    </source>
</evidence>
<reference evidence="7 8" key="1">
    <citation type="submission" date="2017-11" db="EMBL/GenBank/DDBJ databases">
        <title>Revised Sequence and Annotation of the Rhodobaca barguzinensis strain alga05 Genome.</title>
        <authorList>
            <person name="Kopejtka K."/>
            <person name="Tomasch J.M."/>
            <person name="Bunk B."/>
            <person name="Koblizek M."/>
        </authorList>
    </citation>
    <scope>NUCLEOTIDE SEQUENCE [LARGE SCALE GENOMIC DNA]</scope>
    <source>
        <strain evidence="8">alga05</strain>
    </source>
</reference>
<organism evidence="7 8">
    <name type="scientific">Roseinatronobacter bogoriensis subsp. barguzinensis</name>
    <dbReference type="NCBI Taxonomy" id="441209"/>
    <lineage>
        <taxon>Bacteria</taxon>
        <taxon>Pseudomonadati</taxon>
        <taxon>Pseudomonadota</taxon>
        <taxon>Alphaproteobacteria</taxon>
        <taxon>Rhodobacterales</taxon>
        <taxon>Paracoccaceae</taxon>
        <taxon>Roseinatronobacter</taxon>
    </lineage>
</organism>
<protein>
    <recommendedName>
        <fullName evidence="9">Cytochrome c oxidase assembly protein</fullName>
    </recommendedName>
</protein>
<keyword evidence="5 6" id="KW-0472">Membrane</keyword>
<dbReference type="InterPro" id="IPR019108">
    <property type="entry name" value="Caa3_assmbl_CtaG-rel"/>
</dbReference>
<evidence type="ECO:0000256" key="6">
    <source>
        <dbReference type="SAM" id="Phobius"/>
    </source>
</evidence>
<dbReference type="RefSeq" id="WP_071478955.1">
    <property type="nucleotide sequence ID" value="NZ_CP024899.1"/>
</dbReference>
<dbReference type="KEGG" id="rbg:BG454_05700"/>
<comment type="subcellular location">
    <subcellularLocation>
        <location evidence="1">Cell membrane</location>
        <topology evidence="1">Multi-pass membrane protein</topology>
    </subcellularLocation>
</comment>
<keyword evidence="4 6" id="KW-1133">Transmembrane helix</keyword>
<keyword evidence="2" id="KW-1003">Cell membrane</keyword>
<evidence type="ECO:0000256" key="1">
    <source>
        <dbReference type="ARBA" id="ARBA00004651"/>
    </source>
</evidence>
<feature type="transmembrane region" description="Helical" evidence="6">
    <location>
        <begin position="207"/>
        <end position="228"/>
    </location>
</feature>
<evidence type="ECO:0000256" key="2">
    <source>
        <dbReference type="ARBA" id="ARBA00022475"/>
    </source>
</evidence>
<keyword evidence="8" id="KW-1185">Reference proteome</keyword>
<feature type="transmembrane region" description="Helical" evidence="6">
    <location>
        <begin position="103"/>
        <end position="121"/>
    </location>
</feature>
<evidence type="ECO:0000256" key="3">
    <source>
        <dbReference type="ARBA" id="ARBA00022692"/>
    </source>
</evidence>
<dbReference type="OrthoDB" id="259025at2"/>
<dbReference type="STRING" id="441209.GCA_001870665_00055"/>
<feature type="transmembrane region" description="Helical" evidence="6">
    <location>
        <begin position="20"/>
        <end position="42"/>
    </location>
</feature>
<gene>
    <name evidence="7" type="ORF">BG454_05700</name>
</gene>
<dbReference type="Pfam" id="PF09678">
    <property type="entry name" value="Caa3_CtaG"/>
    <property type="match status" value="1"/>
</dbReference>
<feature type="transmembrane region" description="Helical" evidence="6">
    <location>
        <begin position="81"/>
        <end position="98"/>
    </location>
</feature>
<feature type="transmembrane region" description="Helical" evidence="6">
    <location>
        <begin position="162"/>
        <end position="187"/>
    </location>
</feature>
<proteinExistence type="predicted"/>
<evidence type="ECO:0000313" key="7">
    <source>
        <dbReference type="EMBL" id="ATX65380.1"/>
    </source>
</evidence>
<evidence type="ECO:0000256" key="4">
    <source>
        <dbReference type="ARBA" id="ARBA00022989"/>
    </source>
</evidence>
<keyword evidence="3 6" id="KW-0812">Transmembrane</keyword>
<feature type="transmembrane region" description="Helical" evidence="6">
    <location>
        <begin position="54"/>
        <end position="75"/>
    </location>
</feature>
<feature type="transmembrane region" description="Helical" evidence="6">
    <location>
        <begin position="133"/>
        <end position="155"/>
    </location>
</feature>
<name>A0A2K8KGT5_9RHOB</name>
<evidence type="ECO:0000313" key="8">
    <source>
        <dbReference type="Proteomes" id="UP000228948"/>
    </source>
</evidence>
<dbReference type="EMBL" id="CP024899">
    <property type="protein sequence ID" value="ATX65380.1"/>
    <property type="molecule type" value="Genomic_DNA"/>
</dbReference>
<dbReference type="AlphaFoldDB" id="A0A2K8KGT5"/>